<name>A0A084AA27_LACLC</name>
<dbReference type="GO" id="GO:0008270">
    <property type="term" value="F:zinc ion binding"/>
    <property type="evidence" value="ECO:0007669"/>
    <property type="project" value="InterPro"/>
</dbReference>
<dbReference type="InterPro" id="IPR010964">
    <property type="entry name" value="M20A_pepV-rel"/>
</dbReference>
<keyword evidence="5" id="KW-0378">Hydrolase</keyword>
<dbReference type="EMBL" id="AZSI01000063">
    <property type="protein sequence ID" value="KEY62156.1"/>
    <property type="molecule type" value="Genomic_DNA"/>
</dbReference>
<dbReference type="RefSeq" id="WP_042748469.1">
    <property type="nucleotide sequence ID" value="NZ_AZSI01000063.1"/>
</dbReference>
<accession>A0A084AA27</accession>
<evidence type="ECO:0000256" key="2">
    <source>
        <dbReference type="ARBA" id="ARBA00006247"/>
    </source>
</evidence>
<dbReference type="Pfam" id="PF01546">
    <property type="entry name" value="Peptidase_M20"/>
    <property type="match status" value="1"/>
</dbReference>
<dbReference type="PANTHER" id="PTHR43808">
    <property type="entry name" value="ACETYLORNITHINE DEACETYLASE"/>
    <property type="match status" value="1"/>
</dbReference>
<dbReference type="NCBIfam" id="TIGR01886">
    <property type="entry name" value="dipeptidase"/>
    <property type="match status" value="1"/>
</dbReference>
<dbReference type="InterPro" id="IPR002933">
    <property type="entry name" value="Peptidase_M20"/>
</dbReference>
<dbReference type="NCBIfam" id="NF005591">
    <property type="entry name" value="PRK07318.1"/>
    <property type="match status" value="1"/>
</dbReference>
<proteinExistence type="inferred from homology"/>
<evidence type="ECO:0000313" key="9">
    <source>
        <dbReference type="EMBL" id="KEY62156.1"/>
    </source>
</evidence>
<comment type="cofactor">
    <cofactor evidence="1">
        <name>Zn(2+)</name>
        <dbReference type="ChEBI" id="CHEBI:29105"/>
    </cofactor>
</comment>
<dbReference type="InterPro" id="IPR050072">
    <property type="entry name" value="Peptidase_M20A"/>
</dbReference>
<dbReference type="NCBIfam" id="TIGR01887">
    <property type="entry name" value="dipeptidaselike"/>
    <property type="match status" value="1"/>
</dbReference>
<dbReference type="PROSITE" id="PS00759">
    <property type="entry name" value="ARGE_DAPE_CPG2_2"/>
    <property type="match status" value="1"/>
</dbReference>
<dbReference type="GO" id="GO:0006526">
    <property type="term" value="P:L-arginine biosynthetic process"/>
    <property type="evidence" value="ECO:0007669"/>
    <property type="project" value="TreeGrafter"/>
</dbReference>
<keyword evidence="8" id="KW-0482">Metalloprotease</keyword>
<evidence type="ECO:0000256" key="6">
    <source>
        <dbReference type="ARBA" id="ARBA00022833"/>
    </source>
</evidence>
<comment type="caution">
    <text evidence="9">The sequence shown here is derived from an EMBL/GenBank/DDBJ whole genome shotgun (WGS) entry which is preliminary data.</text>
</comment>
<protein>
    <submittedName>
        <fullName evidence="9">Peptidase V, Metallo peptidase, MEROPS family M20A</fullName>
    </submittedName>
</protein>
<evidence type="ECO:0000256" key="7">
    <source>
        <dbReference type="ARBA" id="ARBA00022997"/>
    </source>
</evidence>
<dbReference type="Gene3D" id="3.30.70.360">
    <property type="match status" value="2"/>
</dbReference>
<gene>
    <name evidence="9" type="ORF">U725_01717</name>
</gene>
<evidence type="ECO:0000256" key="5">
    <source>
        <dbReference type="ARBA" id="ARBA00022801"/>
    </source>
</evidence>
<dbReference type="PATRIC" id="fig|1415168.3.peg.1785"/>
<keyword evidence="4" id="KW-0479">Metal-binding</keyword>
<dbReference type="CDD" id="cd03888">
    <property type="entry name" value="M20_PepV"/>
    <property type="match status" value="1"/>
</dbReference>
<sequence length="472" mass="51941">MTTIDFKAEVEKRKDALMEDLFSLLRIDSAMDMEHADAENPFGPGPRKALDAFLKIAERDGYTTKNYDNYVGHFEYENGANADAEVLGIIGHLDVVPAGSGWDSNPFEPEIRNGNLYARGASDDKGPTVACYYALKILKELNLPLSKKIRFIVGTNEETGWADMDYYFEHCELPLPDFGFSPDAEFPIINGEKGNITEYLHFSGKNAGQVVLHSFKAGLAENMVPESATAVISGAKDLEAALEKFVDEHASKNLRFDLEEADGKETITLYGKSAHGAMPEKGINGATYLTLFLNQFDFADGAAAFIKVGAEKLLEDHEGEKLGTAFVDELMGNTSMNAGVWSFDENGEGKIALNFRFPQGNSPERMQEILAKLDGVVEVELSKHLHTPHYVPMSDPLVSTLIDVYEKHTGLKGYETIIGGGTFGRLLERGVAYGAMFEGEPDSMHQANEMKPVENIYKAAVIYAEAIYELAK</sequence>
<dbReference type="GO" id="GO:0016805">
    <property type="term" value="F:dipeptidase activity"/>
    <property type="evidence" value="ECO:0007669"/>
    <property type="project" value="UniProtKB-KW"/>
</dbReference>
<dbReference type="InterPro" id="IPR036264">
    <property type="entry name" value="Bact_exopeptidase_dim_dom"/>
</dbReference>
<dbReference type="GO" id="GO:0006508">
    <property type="term" value="P:proteolysis"/>
    <property type="evidence" value="ECO:0007669"/>
    <property type="project" value="UniProtKB-KW"/>
</dbReference>
<dbReference type="GO" id="GO:0008237">
    <property type="term" value="F:metallopeptidase activity"/>
    <property type="evidence" value="ECO:0007669"/>
    <property type="project" value="UniProtKB-KW"/>
</dbReference>
<dbReference type="GO" id="GO:0008777">
    <property type="term" value="F:acetylornithine deacetylase activity"/>
    <property type="evidence" value="ECO:0007669"/>
    <property type="project" value="TreeGrafter"/>
</dbReference>
<dbReference type="SUPFAM" id="SSF53187">
    <property type="entry name" value="Zn-dependent exopeptidases"/>
    <property type="match status" value="1"/>
</dbReference>
<dbReference type="SUPFAM" id="SSF55031">
    <property type="entry name" value="Bacterial exopeptidase dimerisation domain"/>
    <property type="match status" value="1"/>
</dbReference>
<evidence type="ECO:0000256" key="3">
    <source>
        <dbReference type="ARBA" id="ARBA00022670"/>
    </source>
</evidence>
<keyword evidence="3" id="KW-0645">Protease</keyword>
<evidence type="ECO:0000313" key="10">
    <source>
        <dbReference type="Proteomes" id="UP000028401"/>
    </source>
</evidence>
<dbReference type="PROSITE" id="PS00758">
    <property type="entry name" value="ARGE_DAPE_CPG2_1"/>
    <property type="match status" value="1"/>
</dbReference>
<reference evidence="9 10" key="1">
    <citation type="submission" date="2014-06" db="EMBL/GenBank/DDBJ databases">
        <title>Draft genome sequence of the putrescine producing strain Lactococcus lactis subsp cremoris GE214.</title>
        <authorList>
            <person name="Ladero V."/>
            <person name="Linares D.M."/>
            <person name="del Rio B."/>
            <person name="Mayo B."/>
            <person name="Martin M.C."/>
            <person name="Fernandez M."/>
            <person name="Alvarez M.A."/>
        </authorList>
    </citation>
    <scope>NUCLEOTIDE SEQUENCE [LARGE SCALE GENOMIC DNA]</scope>
    <source>
        <strain evidence="9 10">GE214</strain>
    </source>
</reference>
<keyword evidence="7" id="KW-0224">Dipeptidase</keyword>
<dbReference type="AlphaFoldDB" id="A0A084AA27"/>
<evidence type="ECO:0000256" key="8">
    <source>
        <dbReference type="ARBA" id="ARBA00023049"/>
    </source>
</evidence>
<dbReference type="Gene3D" id="3.40.630.10">
    <property type="entry name" value="Zn peptidases"/>
    <property type="match status" value="1"/>
</dbReference>
<evidence type="ECO:0000256" key="1">
    <source>
        <dbReference type="ARBA" id="ARBA00001947"/>
    </source>
</evidence>
<dbReference type="InterPro" id="IPR011291">
    <property type="entry name" value="Pept_M20A_peptidaseV"/>
</dbReference>
<keyword evidence="6" id="KW-0862">Zinc</keyword>
<comment type="similarity">
    <text evidence="2">Belongs to the peptidase M20A family.</text>
</comment>
<dbReference type="InterPro" id="IPR001261">
    <property type="entry name" value="ArgE/DapE_CS"/>
</dbReference>
<dbReference type="PANTHER" id="PTHR43808:SF31">
    <property type="entry name" value="N-ACETYL-L-CITRULLINE DEACETYLASE"/>
    <property type="match status" value="1"/>
</dbReference>
<evidence type="ECO:0000256" key="4">
    <source>
        <dbReference type="ARBA" id="ARBA00022723"/>
    </source>
</evidence>
<dbReference type="Proteomes" id="UP000028401">
    <property type="component" value="Unassembled WGS sequence"/>
</dbReference>
<organism evidence="9 10">
    <name type="scientific">Lactococcus cremoris subsp. cremoris GE214</name>
    <dbReference type="NCBI Taxonomy" id="1415168"/>
    <lineage>
        <taxon>Bacteria</taxon>
        <taxon>Bacillati</taxon>
        <taxon>Bacillota</taxon>
        <taxon>Bacilli</taxon>
        <taxon>Lactobacillales</taxon>
        <taxon>Streptococcaceae</taxon>
        <taxon>Lactococcus</taxon>
        <taxon>Lactococcus cremoris subsp. cremoris</taxon>
    </lineage>
</organism>